<feature type="transmembrane region" description="Helical" evidence="1">
    <location>
        <begin position="167"/>
        <end position="189"/>
    </location>
</feature>
<dbReference type="Pfam" id="PF07667">
    <property type="entry name" value="DUF1600"/>
    <property type="match status" value="1"/>
</dbReference>
<feature type="transmembrane region" description="Helical" evidence="1">
    <location>
        <begin position="56"/>
        <end position="83"/>
    </location>
</feature>
<sequence>MVNTKQRFCLRNWYHQTLTKSQRLFLTVFLFNIIGLGFVIYNFYSSIDINYFGSPFINGFTAIGNFTNQSSVLLFFFSFFFVFYPNNSVLKNERFLVFCMVYTLFTFFTGGIFKDLVDQANNRASFSQSYLASGIYLQIINPIVFIFAGYLRFIFNPIEKIQNYSKFILPGMIYPIIYLIYVLTIPLIYKTPDHTIYSVYGNYTNVVTNRNMAITVGMLMTFLYFPASFILIIFLIKKTNNHYFQIAQRKAKLNA</sequence>
<gene>
    <name evidence="2" type="ORF">H3143_02780</name>
</gene>
<keyword evidence="3" id="KW-1185">Reference proteome</keyword>
<dbReference type="Proteomes" id="UP000514704">
    <property type="component" value="Chromosome"/>
</dbReference>
<proteinExistence type="predicted"/>
<dbReference type="EMBL" id="CP059674">
    <property type="protein sequence ID" value="QMT98402.1"/>
    <property type="molecule type" value="Genomic_DNA"/>
</dbReference>
<reference evidence="2 3" key="1">
    <citation type="journal article" date="2017" name="Int. J. Syst. Evol. Microbiol.">
        <title>Mycoplasma tullyi sp. nov., isolated from penguins of the genus Spheniscus.</title>
        <authorList>
            <person name="Yavari C.A."/>
            <person name="Ramirez A.S."/>
            <person name="Nicholas R.A.J."/>
            <person name="Radford A.D."/>
            <person name="Darby A.C."/>
            <person name="Bradbury J.M."/>
        </authorList>
    </citation>
    <scope>NUCLEOTIDE SEQUENCE [LARGE SCALE GENOMIC DNA]</scope>
    <source>
        <strain evidence="2 3">56A97T</strain>
    </source>
</reference>
<feature type="transmembrane region" description="Helical" evidence="1">
    <location>
        <begin position="95"/>
        <end position="113"/>
    </location>
</feature>
<keyword evidence="1" id="KW-1133">Transmembrane helix</keyword>
<dbReference type="KEGG" id="mtuy:H3143_02780"/>
<evidence type="ECO:0000313" key="3">
    <source>
        <dbReference type="Proteomes" id="UP000514704"/>
    </source>
</evidence>
<keyword evidence="1" id="KW-0812">Transmembrane</keyword>
<feature type="transmembrane region" description="Helical" evidence="1">
    <location>
        <begin position="212"/>
        <end position="236"/>
    </location>
</feature>
<evidence type="ECO:0000313" key="2">
    <source>
        <dbReference type="EMBL" id="QMT98402.1"/>
    </source>
</evidence>
<evidence type="ECO:0000256" key="1">
    <source>
        <dbReference type="SAM" id="Phobius"/>
    </source>
</evidence>
<feature type="transmembrane region" description="Helical" evidence="1">
    <location>
        <begin position="133"/>
        <end position="155"/>
    </location>
</feature>
<dbReference type="InterPro" id="IPR011631">
    <property type="entry name" value="DUF1600"/>
</dbReference>
<accession>A0A7D7YKS5</accession>
<dbReference type="RefSeq" id="WP_182078687.1">
    <property type="nucleotide sequence ID" value="NZ_CP059674.1"/>
</dbReference>
<dbReference type="AlphaFoldDB" id="A0A7D7YKS5"/>
<protein>
    <submittedName>
        <fullName evidence="2">DUF1600 domain-containing protein</fullName>
    </submittedName>
</protein>
<feature type="transmembrane region" description="Helical" evidence="1">
    <location>
        <begin position="24"/>
        <end position="44"/>
    </location>
</feature>
<name>A0A7D7YKS5_9MOLU</name>
<organism evidence="2 3">
    <name type="scientific">Mycoplasma tullyi</name>
    <dbReference type="NCBI Taxonomy" id="1612150"/>
    <lineage>
        <taxon>Bacteria</taxon>
        <taxon>Bacillati</taxon>
        <taxon>Mycoplasmatota</taxon>
        <taxon>Mollicutes</taxon>
        <taxon>Mycoplasmataceae</taxon>
        <taxon>Mycoplasma</taxon>
    </lineage>
</organism>
<keyword evidence="1" id="KW-0472">Membrane</keyword>